<protein>
    <submittedName>
        <fullName evidence="3">Efflux transporter outer membrane subunit</fullName>
    </submittedName>
</protein>
<comment type="similarity">
    <text evidence="1 2">Belongs to the outer membrane factor (OMF) (TC 1.B.17) family.</text>
</comment>
<evidence type="ECO:0000313" key="3">
    <source>
        <dbReference type="EMBL" id="GAA4341038.1"/>
    </source>
</evidence>
<keyword evidence="2" id="KW-0812">Transmembrane</keyword>
<keyword evidence="2" id="KW-0472">Membrane</keyword>
<dbReference type="NCBIfam" id="TIGR01845">
    <property type="entry name" value="outer_NodT"/>
    <property type="match status" value="1"/>
</dbReference>
<comment type="caution">
    <text evidence="3">The sequence shown here is derived from an EMBL/GenBank/DDBJ whole genome shotgun (WGS) entry which is preliminary data.</text>
</comment>
<keyword evidence="2" id="KW-1134">Transmembrane beta strand</keyword>
<dbReference type="PANTHER" id="PTHR30203:SF33">
    <property type="entry name" value="BLR4455 PROTEIN"/>
    <property type="match status" value="1"/>
</dbReference>
<dbReference type="Proteomes" id="UP001500975">
    <property type="component" value="Unassembled WGS sequence"/>
</dbReference>
<organism evidence="3 4">
    <name type="scientific">Variovorax defluvii</name>
    <dbReference type="NCBI Taxonomy" id="913761"/>
    <lineage>
        <taxon>Bacteria</taxon>
        <taxon>Pseudomonadati</taxon>
        <taxon>Pseudomonadota</taxon>
        <taxon>Betaproteobacteria</taxon>
        <taxon>Burkholderiales</taxon>
        <taxon>Comamonadaceae</taxon>
        <taxon>Variovorax</taxon>
    </lineage>
</organism>
<dbReference type="EMBL" id="BAABGJ010000019">
    <property type="protein sequence ID" value="GAA4341038.1"/>
    <property type="molecule type" value="Genomic_DNA"/>
</dbReference>
<keyword evidence="4" id="KW-1185">Reference proteome</keyword>
<evidence type="ECO:0000256" key="1">
    <source>
        <dbReference type="ARBA" id="ARBA00007613"/>
    </source>
</evidence>
<name>A0ABP8HLR9_9BURK</name>
<dbReference type="Pfam" id="PF02321">
    <property type="entry name" value="OEP"/>
    <property type="match status" value="2"/>
</dbReference>
<evidence type="ECO:0000313" key="4">
    <source>
        <dbReference type="Proteomes" id="UP001500975"/>
    </source>
</evidence>
<dbReference type="SUPFAM" id="SSF56954">
    <property type="entry name" value="Outer membrane efflux proteins (OEP)"/>
    <property type="match status" value="1"/>
</dbReference>
<comment type="subcellular location">
    <subcellularLocation>
        <location evidence="2">Cell membrane</location>
        <topology evidence="2">Lipid-anchor</topology>
    </subcellularLocation>
</comment>
<dbReference type="InterPro" id="IPR003423">
    <property type="entry name" value="OMP_efflux"/>
</dbReference>
<dbReference type="PANTHER" id="PTHR30203">
    <property type="entry name" value="OUTER MEMBRANE CATION EFFLUX PROTEIN"/>
    <property type="match status" value="1"/>
</dbReference>
<gene>
    <name evidence="3" type="ORF">GCM10023165_21390</name>
</gene>
<accession>A0ABP8HLR9</accession>
<reference evidence="4" key="1">
    <citation type="journal article" date="2019" name="Int. J. Syst. Evol. Microbiol.">
        <title>The Global Catalogue of Microorganisms (GCM) 10K type strain sequencing project: providing services to taxonomists for standard genome sequencing and annotation.</title>
        <authorList>
            <consortium name="The Broad Institute Genomics Platform"/>
            <consortium name="The Broad Institute Genome Sequencing Center for Infectious Disease"/>
            <person name="Wu L."/>
            <person name="Ma J."/>
        </authorList>
    </citation>
    <scope>NUCLEOTIDE SEQUENCE [LARGE SCALE GENOMIC DNA]</scope>
    <source>
        <strain evidence="4">JCM 17804</strain>
    </source>
</reference>
<dbReference type="PROSITE" id="PS51257">
    <property type="entry name" value="PROKAR_LIPOPROTEIN"/>
    <property type="match status" value="1"/>
</dbReference>
<dbReference type="InterPro" id="IPR010131">
    <property type="entry name" value="MdtP/NodT-like"/>
</dbReference>
<dbReference type="Gene3D" id="2.20.200.10">
    <property type="entry name" value="Outer membrane efflux proteins (OEP)"/>
    <property type="match status" value="1"/>
</dbReference>
<proteinExistence type="inferred from homology"/>
<dbReference type="RefSeq" id="WP_345537831.1">
    <property type="nucleotide sequence ID" value="NZ_BAABGJ010000019.1"/>
</dbReference>
<sequence length="492" mass="51993">MRGAAAAALLLLAACAAGPDYQKPTVDVPVSWQVEQPWREATPADAEAKGPWWRRFGDAGLDRLQQQALANSPTLELAGARLAQARATLAAADAARYPQLGLGARASRLKISANRPLTNYAAQNFSTVQNDFALSLNASYEIDLAGRVQRSVEGATASAAQAAADLENTRLLLTADLASAYFNLRATDTELDVLSRSIALQRRALELVSARHELGAVSGLDVAQQQALLDSTLAQVDVVRRQRAQYEHAIATLTGTPAPSFTLAPDLRPITPPPIPLGVPSEVLERRPDVAAAERAMAAANAQIGVARAAFYPSVMLAPVIGVDSRMIESLFDAPSLLWSVGVSATQVLFDGGRIRANVDFAQAGHAASVASYRRVVLTAMQEAEDGISGLAALDRAVSQSQAAVASARRVLDMATARYEGGASTYLDVISAQQSLLTVERQAAQLQGQRLLVAVFLVKALGGDWCGVESRSAGADVRTDCPAPLRRVAGMR</sequence>
<keyword evidence="2" id="KW-0449">Lipoprotein</keyword>
<evidence type="ECO:0000256" key="2">
    <source>
        <dbReference type="RuleBase" id="RU362097"/>
    </source>
</evidence>
<keyword evidence="2" id="KW-0564">Palmitate</keyword>
<dbReference type="Gene3D" id="1.20.1600.10">
    <property type="entry name" value="Outer membrane efflux proteins (OEP)"/>
    <property type="match status" value="1"/>
</dbReference>